<dbReference type="Gene3D" id="2.160.20.80">
    <property type="entry name" value="E3 ubiquitin-protein ligase SopA"/>
    <property type="match status" value="1"/>
</dbReference>
<accession>A0ABU9HY46</accession>
<evidence type="ECO:0000313" key="2">
    <source>
        <dbReference type="Proteomes" id="UP001464555"/>
    </source>
</evidence>
<dbReference type="Pfam" id="PF00805">
    <property type="entry name" value="Pentapeptide"/>
    <property type="match status" value="1"/>
</dbReference>
<dbReference type="EMBL" id="JBBYHR010000006">
    <property type="protein sequence ID" value="MEL1245088.1"/>
    <property type="molecule type" value="Genomic_DNA"/>
</dbReference>
<organism evidence="1 2">
    <name type="scientific">Flavobacterium arundinis</name>
    <dbReference type="NCBI Taxonomy" id="3139143"/>
    <lineage>
        <taxon>Bacteria</taxon>
        <taxon>Pseudomonadati</taxon>
        <taxon>Bacteroidota</taxon>
        <taxon>Flavobacteriia</taxon>
        <taxon>Flavobacteriales</taxon>
        <taxon>Flavobacteriaceae</taxon>
        <taxon>Flavobacterium</taxon>
    </lineage>
</organism>
<dbReference type="InterPro" id="IPR001646">
    <property type="entry name" value="5peptide_repeat"/>
</dbReference>
<dbReference type="InterPro" id="IPR052949">
    <property type="entry name" value="PA_immunity-related"/>
</dbReference>
<dbReference type="Pfam" id="PF13599">
    <property type="entry name" value="Pentapeptide_4"/>
    <property type="match status" value="1"/>
</dbReference>
<dbReference type="PANTHER" id="PTHR42999">
    <property type="entry name" value="ANTIBIOTIC RESISTANCE PROTEIN MCBG"/>
    <property type="match status" value="1"/>
</dbReference>
<dbReference type="Proteomes" id="UP001464555">
    <property type="component" value="Unassembled WGS sequence"/>
</dbReference>
<evidence type="ECO:0000313" key="1">
    <source>
        <dbReference type="EMBL" id="MEL1245088.1"/>
    </source>
</evidence>
<sequence>MKLITDIVYTKQDYTANPLPYAEYDNCTFTDCLFNDANLTGIIFTQCRFEGCNLSNANSKGTAFKEVLFINCKMLGLNFSVSDPFLITLGFSECQLDLASFYRLKLKGTRFIKCSLREADFTEADFTSASFDGCDLAHAIFDNTLLEKADFRSAINYSIEPEANRIKKAKFSLQGVPGLLNKYNIDIE</sequence>
<comment type="caution">
    <text evidence="1">The sequence shown here is derived from an EMBL/GenBank/DDBJ whole genome shotgun (WGS) entry which is preliminary data.</text>
</comment>
<dbReference type="RefSeq" id="WP_341697400.1">
    <property type="nucleotide sequence ID" value="NZ_JBBYHR010000006.1"/>
</dbReference>
<dbReference type="PANTHER" id="PTHR42999:SF1">
    <property type="entry name" value="PENTAPEPTIDE REPEAT-CONTAINING PROTEIN"/>
    <property type="match status" value="1"/>
</dbReference>
<name>A0ABU9HY46_9FLAO</name>
<protein>
    <submittedName>
        <fullName evidence="1">Pentapeptide repeat-containing protein</fullName>
    </submittedName>
</protein>
<keyword evidence="2" id="KW-1185">Reference proteome</keyword>
<reference evidence="1 2" key="1">
    <citation type="submission" date="2024-04" db="EMBL/GenBank/DDBJ databases">
        <title>Flavobacterium sp. DGU11 16S ribosomal RNA gene Genome sequencing and assembly.</title>
        <authorList>
            <person name="Park S."/>
        </authorList>
    </citation>
    <scope>NUCLEOTIDE SEQUENCE [LARGE SCALE GENOMIC DNA]</scope>
    <source>
        <strain evidence="1 2">DGU11</strain>
    </source>
</reference>
<gene>
    <name evidence="1" type="ORF">AAEO56_12490</name>
</gene>
<proteinExistence type="predicted"/>
<dbReference type="SUPFAM" id="SSF141571">
    <property type="entry name" value="Pentapeptide repeat-like"/>
    <property type="match status" value="1"/>
</dbReference>